<protein>
    <submittedName>
        <fullName evidence="1">Uncharacterized protein</fullName>
    </submittedName>
</protein>
<dbReference type="RefSeq" id="WP_235132406.1">
    <property type="nucleotide sequence ID" value="NZ_JACSGT010000002.1"/>
</dbReference>
<evidence type="ECO:0000313" key="2">
    <source>
        <dbReference type="Proteomes" id="UP001430374"/>
    </source>
</evidence>
<organism evidence="1 2">
    <name type="scientific">Chryseobacterium indicum</name>
    <dbReference type="NCBI Taxonomy" id="2766954"/>
    <lineage>
        <taxon>Bacteria</taxon>
        <taxon>Pseudomonadati</taxon>
        <taxon>Bacteroidota</taxon>
        <taxon>Flavobacteriia</taxon>
        <taxon>Flavobacteriales</taxon>
        <taxon>Weeksellaceae</taxon>
        <taxon>Chryseobacterium group</taxon>
        <taxon>Chryseobacterium</taxon>
    </lineage>
</organism>
<gene>
    <name evidence="1" type="ORF">H9Q08_17375</name>
</gene>
<dbReference type="Proteomes" id="UP001430374">
    <property type="component" value="Unassembled WGS sequence"/>
</dbReference>
<comment type="caution">
    <text evidence="1">The sequence shown here is derived from an EMBL/GenBank/DDBJ whole genome shotgun (WGS) entry which is preliminary data.</text>
</comment>
<sequence>MKKEPFLEYFDDIHKAIDFALWQNFKHRKAKEQFGILEGPKNNYAVVNQTMLEDLETEFQFVIPENYKWINYAKISLIRTDEDPLPHWEELMGAFSVMNGEILRFILHYRIPLKKIIRYELASRGFDENHEWVGFEKAKEIWMK</sequence>
<name>A0ABS9CAR0_9FLAO</name>
<dbReference type="EMBL" id="JACSGT010000002">
    <property type="protein sequence ID" value="MCF2221060.1"/>
    <property type="molecule type" value="Genomic_DNA"/>
</dbReference>
<evidence type="ECO:0000313" key="1">
    <source>
        <dbReference type="EMBL" id="MCF2221060.1"/>
    </source>
</evidence>
<reference evidence="1" key="1">
    <citation type="submission" date="2021-08" db="EMBL/GenBank/DDBJ databases">
        <title>Complete genome sequence of Chryseobacterium sp strain PS-8.</title>
        <authorList>
            <person name="Das S.K."/>
        </authorList>
    </citation>
    <scope>NUCLEOTIDE SEQUENCE</scope>
    <source>
        <strain evidence="1">PS-8</strain>
    </source>
</reference>
<accession>A0ABS9CAR0</accession>
<proteinExistence type="predicted"/>
<keyword evidence="2" id="KW-1185">Reference proteome</keyword>